<dbReference type="InterPro" id="IPR039421">
    <property type="entry name" value="Type_1_exporter"/>
</dbReference>
<proteinExistence type="predicted"/>
<evidence type="ECO:0000256" key="7">
    <source>
        <dbReference type="SAM" id="MobiDB-lite"/>
    </source>
</evidence>
<evidence type="ECO:0000256" key="2">
    <source>
        <dbReference type="ARBA" id="ARBA00022692"/>
    </source>
</evidence>
<evidence type="ECO:0000259" key="9">
    <source>
        <dbReference type="PROSITE" id="PS50893"/>
    </source>
</evidence>
<comment type="caution">
    <text evidence="11">The sequence shown here is derived from an EMBL/GenBank/DDBJ whole genome shotgun (WGS) entry which is preliminary data.</text>
</comment>
<dbReference type="AlphaFoldDB" id="A0A3M0CSE7"/>
<gene>
    <name evidence="11" type="ORF">BXY39_0944</name>
</gene>
<evidence type="ECO:0000256" key="5">
    <source>
        <dbReference type="ARBA" id="ARBA00022989"/>
    </source>
</evidence>
<keyword evidence="5 8" id="KW-1133">Transmembrane helix</keyword>
<feature type="compositionally biased region" description="Polar residues" evidence="7">
    <location>
        <begin position="576"/>
        <end position="590"/>
    </location>
</feature>
<dbReference type="OrthoDB" id="9808328at2"/>
<sequence length="694" mass="74181">MKATDALEDATRTYRKSLRLVAVFSLLSSLCMLALPMFMFNTYRNVIPSKNIETLIALFLLALVLLVTMGILDAARQIMMSKAASRFEMKLAGIVMAGELNRQHDPRSQTVGDLLLMRQYLSGGALTALFDLPMLPLFLIVLYLIHPVLGTVVLVGGLGLIGLALWADRETEPYLQKNNQNMVRSQKSLGMHFAMQEYVRSQGLYRQSLADWGQYQKELIASGMDHAAKTAAHTGIAKSSRQILQVLLIGSGALLVLAGDADMVVVFAAAIIGGRALQPVDQLVGGWKGLRQTYDAYKRLSARMAELSLPQAATPLPAPDGKVLLERVTYVPQPGKPPILRNISLSADPGDIIGVIGPSGAGKSTLSRILVGYLEPSIGFVRLDGQELKVWDPVARGFHIGYVPQRVDFFEATVRENISGLRNEDPPEWAVSAAQRAGVHDLILTMPEGYDTPLSKSGYWPSGGQSQLIALARAFYGDPRLLVLDEPNASLDQVGEQIFHNALKTAKASGITSFVATHRPAALQYCNKVLVLQDGRQTDFGPTQSVLGGKAVKTQAVGKAQPEAQAEARSEARTEAQAQAQPQVRTQARPNVQKGAGASGKAPARTPAAAGTRKAAAVSAKANGAGDNTGDNDGSDKSGQPSKTVGTDAPKPASGKAADPSAPKQKRVRQRFNVQDVMAAAKAQSSNKTPEGAD</sequence>
<dbReference type="Gene3D" id="3.40.50.300">
    <property type="entry name" value="P-loop containing nucleotide triphosphate hydrolases"/>
    <property type="match status" value="1"/>
</dbReference>
<dbReference type="SUPFAM" id="SSF52540">
    <property type="entry name" value="P-loop containing nucleoside triphosphate hydrolases"/>
    <property type="match status" value="1"/>
</dbReference>
<evidence type="ECO:0000256" key="8">
    <source>
        <dbReference type="SAM" id="Phobius"/>
    </source>
</evidence>
<feature type="region of interest" description="Disordered" evidence="7">
    <location>
        <begin position="552"/>
        <end position="694"/>
    </location>
</feature>
<dbReference type="GO" id="GO:0005524">
    <property type="term" value="F:ATP binding"/>
    <property type="evidence" value="ECO:0007669"/>
    <property type="project" value="UniProtKB-KW"/>
</dbReference>
<dbReference type="PANTHER" id="PTHR24221:SF248">
    <property type="entry name" value="ABC TRANSPORTER TRANSMEMBRANE REGION"/>
    <property type="match status" value="1"/>
</dbReference>
<feature type="compositionally biased region" description="Polar residues" evidence="7">
    <location>
        <begin position="683"/>
        <end position="694"/>
    </location>
</feature>
<dbReference type="PROSITE" id="PS50929">
    <property type="entry name" value="ABC_TM1F"/>
    <property type="match status" value="1"/>
</dbReference>
<dbReference type="InterPro" id="IPR011527">
    <property type="entry name" value="ABC1_TM_dom"/>
</dbReference>
<dbReference type="Pfam" id="PF00005">
    <property type="entry name" value="ABC_tran"/>
    <property type="match status" value="1"/>
</dbReference>
<keyword evidence="12" id="KW-1185">Reference proteome</keyword>
<feature type="domain" description="ABC transporter" evidence="9">
    <location>
        <begin position="323"/>
        <end position="559"/>
    </location>
</feature>
<name>A0A3M0CSE7_9PROT</name>
<accession>A0A3M0CSE7</accession>
<reference evidence="11 12" key="1">
    <citation type="submission" date="2018-10" db="EMBL/GenBank/DDBJ databases">
        <title>Genomic Encyclopedia of Archaeal and Bacterial Type Strains, Phase II (KMG-II): from individual species to whole genera.</title>
        <authorList>
            <person name="Goeker M."/>
        </authorList>
    </citation>
    <scope>NUCLEOTIDE SEQUENCE [LARGE SCALE GENOMIC DNA]</scope>
    <source>
        <strain evidence="11 12">DSM 25217</strain>
    </source>
</reference>
<dbReference type="GO" id="GO:0034040">
    <property type="term" value="F:ATPase-coupled lipid transmembrane transporter activity"/>
    <property type="evidence" value="ECO:0007669"/>
    <property type="project" value="TreeGrafter"/>
</dbReference>
<dbReference type="InterPro" id="IPR036640">
    <property type="entry name" value="ABC1_TM_sf"/>
</dbReference>
<dbReference type="GO" id="GO:0016887">
    <property type="term" value="F:ATP hydrolysis activity"/>
    <property type="evidence" value="ECO:0007669"/>
    <property type="project" value="InterPro"/>
</dbReference>
<evidence type="ECO:0000259" key="10">
    <source>
        <dbReference type="PROSITE" id="PS50929"/>
    </source>
</evidence>
<feature type="domain" description="ABC transmembrane type-1" evidence="10">
    <location>
        <begin position="20"/>
        <end position="292"/>
    </location>
</feature>
<dbReference type="PANTHER" id="PTHR24221">
    <property type="entry name" value="ATP-BINDING CASSETTE SUB-FAMILY B"/>
    <property type="match status" value="1"/>
</dbReference>
<dbReference type="InterPro" id="IPR003439">
    <property type="entry name" value="ABC_transporter-like_ATP-bd"/>
</dbReference>
<evidence type="ECO:0000256" key="3">
    <source>
        <dbReference type="ARBA" id="ARBA00022741"/>
    </source>
</evidence>
<dbReference type="Gene3D" id="1.20.1560.10">
    <property type="entry name" value="ABC transporter type 1, transmembrane domain"/>
    <property type="match status" value="1"/>
</dbReference>
<comment type="subcellular location">
    <subcellularLocation>
        <location evidence="1">Cell membrane</location>
        <topology evidence="1">Multi-pass membrane protein</topology>
    </subcellularLocation>
</comment>
<dbReference type="RefSeq" id="WP_121937619.1">
    <property type="nucleotide sequence ID" value="NZ_REFR01000009.1"/>
</dbReference>
<dbReference type="SUPFAM" id="SSF90123">
    <property type="entry name" value="ABC transporter transmembrane region"/>
    <property type="match status" value="1"/>
</dbReference>
<feature type="transmembrane region" description="Helical" evidence="8">
    <location>
        <begin position="148"/>
        <end position="167"/>
    </location>
</feature>
<protein>
    <submittedName>
        <fullName evidence="11">ATP-binding cassette subfamily C protein/ATP-binding cassette subfamily C exporter for protease/lipase</fullName>
    </submittedName>
</protein>
<dbReference type="SMART" id="SM00382">
    <property type="entry name" value="AAA"/>
    <property type="match status" value="1"/>
</dbReference>
<keyword evidence="11" id="KW-0645">Protease</keyword>
<feature type="transmembrane region" description="Helical" evidence="8">
    <location>
        <begin position="52"/>
        <end position="72"/>
    </location>
</feature>
<keyword evidence="3" id="KW-0547">Nucleotide-binding</keyword>
<dbReference type="InParanoid" id="A0A3M0CSE7"/>
<keyword evidence="4 11" id="KW-0067">ATP-binding</keyword>
<dbReference type="GO" id="GO:0006508">
    <property type="term" value="P:proteolysis"/>
    <property type="evidence" value="ECO:0007669"/>
    <property type="project" value="UniProtKB-KW"/>
</dbReference>
<dbReference type="PROSITE" id="PS50893">
    <property type="entry name" value="ABC_TRANSPORTER_2"/>
    <property type="match status" value="1"/>
</dbReference>
<dbReference type="GO" id="GO:0140359">
    <property type="term" value="F:ABC-type transporter activity"/>
    <property type="evidence" value="ECO:0007669"/>
    <property type="project" value="InterPro"/>
</dbReference>
<evidence type="ECO:0000313" key="12">
    <source>
        <dbReference type="Proteomes" id="UP000271227"/>
    </source>
</evidence>
<dbReference type="EMBL" id="REFR01000009">
    <property type="protein sequence ID" value="RMB12448.1"/>
    <property type="molecule type" value="Genomic_DNA"/>
</dbReference>
<dbReference type="GO" id="GO:0005886">
    <property type="term" value="C:plasma membrane"/>
    <property type="evidence" value="ECO:0007669"/>
    <property type="project" value="UniProtKB-SubCell"/>
</dbReference>
<dbReference type="InterPro" id="IPR027417">
    <property type="entry name" value="P-loop_NTPase"/>
</dbReference>
<dbReference type="GO" id="GO:0008233">
    <property type="term" value="F:peptidase activity"/>
    <property type="evidence" value="ECO:0007669"/>
    <property type="project" value="UniProtKB-KW"/>
</dbReference>
<feature type="transmembrane region" description="Helical" evidence="8">
    <location>
        <begin position="20"/>
        <end position="40"/>
    </location>
</feature>
<feature type="transmembrane region" description="Helical" evidence="8">
    <location>
        <begin position="120"/>
        <end position="142"/>
    </location>
</feature>
<dbReference type="Proteomes" id="UP000271227">
    <property type="component" value="Unassembled WGS sequence"/>
</dbReference>
<evidence type="ECO:0000256" key="1">
    <source>
        <dbReference type="ARBA" id="ARBA00004651"/>
    </source>
</evidence>
<organism evidence="11 12">
    <name type="scientific">Eilatimonas milleporae</name>
    <dbReference type="NCBI Taxonomy" id="911205"/>
    <lineage>
        <taxon>Bacteria</taxon>
        <taxon>Pseudomonadati</taxon>
        <taxon>Pseudomonadota</taxon>
        <taxon>Alphaproteobacteria</taxon>
        <taxon>Kordiimonadales</taxon>
        <taxon>Kordiimonadaceae</taxon>
        <taxon>Eilatimonas</taxon>
    </lineage>
</organism>
<feature type="transmembrane region" description="Helical" evidence="8">
    <location>
        <begin position="246"/>
        <end position="272"/>
    </location>
</feature>
<evidence type="ECO:0000256" key="4">
    <source>
        <dbReference type="ARBA" id="ARBA00022840"/>
    </source>
</evidence>
<keyword evidence="11" id="KW-0378">Hydrolase</keyword>
<evidence type="ECO:0000256" key="6">
    <source>
        <dbReference type="ARBA" id="ARBA00023136"/>
    </source>
</evidence>
<evidence type="ECO:0000313" key="11">
    <source>
        <dbReference type="EMBL" id="RMB12448.1"/>
    </source>
</evidence>
<dbReference type="InterPro" id="IPR003593">
    <property type="entry name" value="AAA+_ATPase"/>
</dbReference>
<keyword evidence="6 8" id="KW-0472">Membrane</keyword>
<feature type="compositionally biased region" description="Low complexity" evidence="7">
    <location>
        <begin position="599"/>
        <end position="632"/>
    </location>
</feature>
<keyword evidence="2 8" id="KW-0812">Transmembrane</keyword>